<keyword evidence="5" id="KW-0902">Two-component regulatory system</keyword>
<dbReference type="SMART" id="SM00388">
    <property type="entry name" value="HisKA"/>
    <property type="match status" value="1"/>
</dbReference>
<protein>
    <recommendedName>
        <fullName evidence="2">histidine kinase</fullName>
        <ecNumber evidence="2">2.7.13.3</ecNumber>
    </recommendedName>
</protein>
<dbReference type="Gene3D" id="3.30.565.10">
    <property type="entry name" value="Histidine kinase-like ATPase, C-terminal domain"/>
    <property type="match status" value="1"/>
</dbReference>
<feature type="domain" description="Protein kinase" evidence="7">
    <location>
        <begin position="7"/>
        <end position="271"/>
    </location>
</feature>
<dbReference type="InterPro" id="IPR011009">
    <property type="entry name" value="Kinase-like_dom_sf"/>
</dbReference>
<dbReference type="InterPro" id="IPR004358">
    <property type="entry name" value="Sig_transdc_His_kin-like_C"/>
</dbReference>
<dbReference type="OrthoDB" id="517727at2"/>
<evidence type="ECO:0000259" key="7">
    <source>
        <dbReference type="PROSITE" id="PS50011"/>
    </source>
</evidence>
<dbReference type="GO" id="GO:0004674">
    <property type="term" value="F:protein serine/threonine kinase activity"/>
    <property type="evidence" value="ECO:0007669"/>
    <property type="project" value="UniProtKB-KW"/>
</dbReference>
<evidence type="ECO:0000256" key="5">
    <source>
        <dbReference type="ARBA" id="ARBA00023012"/>
    </source>
</evidence>
<dbReference type="InterPro" id="IPR041664">
    <property type="entry name" value="AAA_16"/>
</dbReference>
<dbReference type="Gene3D" id="1.10.287.130">
    <property type="match status" value="1"/>
</dbReference>
<evidence type="ECO:0000256" key="4">
    <source>
        <dbReference type="ARBA" id="ARBA00022777"/>
    </source>
</evidence>
<dbReference type="PANTHER" id="PTHR43642">
    <property type="entry name" value="HYBRID SIGNAL TRANSDUCTION HISTIDINE KINASE G"/>
    <property type="match status" value="1"/>
</dbReference>
<proteinExistence type="predicted"/>
<dbReference type="InterPro" id="IPR003594">
    <property type="entry name" value="HATPase_dom"/>
</dbReference>
<dbReference type="EMBL" id="MRCE01000019">
    <property type="protein sequence ID" value="OKH35901.1"/>
    <property type="molecule type" value="Genomic_DNA"/>
</dbReference>
<comment type="caution">
    <text evidence="9">The sequence shown here is derived from an EMBL/GenBank/DDBJ whole genome shotgun (WGS) entry which is preliminary data.</text>
</comment>
<keyword evidence="9" id="KW-0723">Serine/threonine-protein kinase</keyword>
<dbReference type="Gene3D" id="3.30.450.40">
    <property type="match status" value="1"/>
</dbReference>
<dbReference type="SUPFAM" id="SSF56112">
    <property type="entry name" value="Protein kinase-like (PK-like)"/>
    <property type="match status" value="1"/>
</dbReference>
<dbReference type="GO" id="GO:0000155">
    <property type="term" value="F:phosphorelay sensor kinase activity"/>
    <property type="evidence" value="ECO:0007669"/>
    <property type="project" value="InterPro"/>
</dbReference>
<dbReference type="Pfam" id="PF01590">
    <property type="entry name" value="GAF"/>
    <property type="match status" value="1"/>
</dbReference>
<dbReference type="SMART" id="SM00065">
    <property type="entry name" value="GAF"/>
    <property type="match status" value="1"/>
</dbReference>
<evidence type="ECO:0000313" key="10">
    <source>
        <dbReference type="Proteomes" id="UP000185860"/>
    </source>
</evidence>
<dbReference type="CDD" id="cd14014">
    <property type="entry name" value="STKc_PknB_like"/>
    <property type="match status" value="1"/>
</dbReference>
<feature type="coiled-coil region" evidence="6">
    <location>
        <begin position="1513"/>
        <end position="1586"/>
    </location>
</feature>
<dbReference type="PANTHER" id="PTHR43642:SF1">
    <property type="entry name" value="HYBRID SIGNAL TRANSDUCTION HISTIDINE KINASE G"/>
    <property type="match status" value="1"/>
</dbReference>
<dbReference type="PRINTS" id="PR00344">
    <property type="entry name" value="BCTRLSENSOR"/>
</dbReference>
<dbReference type="InterPro" id="IPR003661">
    <property type="entry name" value="HisK_dim/P_dom"/>
</dbReference>
<dbReference type="InterPro" id="IPR053159">
    <property type="entry name" value="Hybrid_Histidine_Kinase"/>
</dbReference>
<dbReference type="Proteomes" id="UP000185860">
    <property type="component" value="Unassembled WGS sequence"/>
</dbReference>
<comment type="catalytic activity">
    <reaction evidence="1">
        <text>ATP + protein L-histidine = ADP + protein N-phospho-L-histidine.</text>
        <dbReference type="EC" id="2.7.13.3"/>
    </reaction>
</comment>
<dbReference type="InterPro" id="IPR003018">
    <property type="entry name" value="GAF"/>
</dbReference>
<dbReference type="EC" id="2.7.13.3" evidence="2"/>
<accession>A0A1U7IFY7</accession>
<dbReference type="Gene3D" id="3.40.50.300">
    <property type="entry name" value="P-loop containing nucleotide triphosphate hydrolases"/>
    <property type="match status" value="1"/>
</dbReference>
<evidence type="ECO:0000256" key="2">
    <source>
        <dbReference type="ARBA" id="ARBA00012438"/>
    </source>
</evidence>
<dbReference type="InterPro" id="IPR000719">
    <property type="entry name" value="Prot_kinase_dom"/>
</dbReference>
<feature type="domain" description="Histidine kinase" evidence="8">
    <location>
        <begin position="1595"/>
        <end position="1865"/>
    </location>
</feature>
<dbReference type="SUPFAM" id="SSF47384">
    <property type="entry name" value="Homodimeric domain of signal transducing histidine kinase"/>
    <property type="match status" value="1"/>
</dbReference>
<evidence type="ECO:0000313" key="9">
    <source>
        <dbReference type="EMBL" id="OKH35901.1"/>
    </source>
</evidence>
<keyword evidence="3" id="KW-0597">Phosphoprotein</keyword>
<keyword evidence="6" id="KW-0175">Coiled coil</keyword>
<dbReference type="SUPFAM" id="SSF55781">
    <property type="entry name" value="GAF domain-like"/>
    <property type="match status" value="1"/>
</dbReference>
<dbReference type="InterPro" id="IPR029016">
    <property type="entry name" value="GAF-like_dom_sf"/>
</dbReference>
<dbReference type="InterPro" id="IPR008271">
    <property type="entry name" value="Ser/Thr_kinase_AS"/>
</dbReference>
<dbReference type="GO" id="GO:0005524">
    <property type="term" value="F:ATP binding"/>
    <property type="evidence" value="ECO:0007669"/>
    <property type="project" value="InterPro"/>
</dbReference>
<gene>
    <name evidence="9" type="ORF">NIES2119_19240</name>
</gene>
<dbReference type="STRING" id="454136.NIES2119_19240"/>
<name>A0A1U7IFY7_9CYAN</name>
<evidence type="ECO:0000256" key="1">
    <source>
        <dbReference type="ARBA" id="ARBA00000085"/>
    </source>
</evidence>
<dbReference type="Pfam" id="PF13191">
    <property type="entry name" value="AAA_16"/>
    <property type="match status" value="1"/>
</dbReference>
<evidence type="ECO:0000259" key="8">
    <source>
        <dbReference type="PROSITE" id="PS50109"/>
    </source>
</evidence>
<dbReference type="SMART" id="SM00220">
    <property type="entry name" value="S_TKc"/>
    <property type="match status" value="1"/>
</dbReference>
<dbReference type="InterPro" id="IPR036890">
    <property type="entry name" value="HATPase_C_sf"/>
</dbReference>
<dbReference type="SMART" id="SM00387">
    <property type="entry name" value="HATPase_c"/>
    <property type="match status" value="1"/>
</dbReference>
<dbReference type="Gene3D" id="1.10.510.10">
    <property type="entry name" value="Transferase(Phosphotransferase) domain 1"/>
    <property type="match status" value="1"/>
</dbReference>
<dbReference type="Pfam" id="PF02518">
    <property type="entry name" value="HATPase_c"/>
    <property type="match status" value="1"/>
</dbReference>
<dbReference type="InterPro" id="IPR027417">
    <property type="entry name" value="P-loop_NTPase"/>
</dbReference>
<dbReference type="PROSITE" id="PS50109">
    <property type="entry name" value="HIS_KIN"/>
    <property type="match status" value="1"/>
</dbReference>
<reference evidence="9 10" key="1">
    <citation type="submission" date="2016-11" db="EMBL/GenBank/DDBJ databases">
        <title>Draft Genome Sequences of Nine Cyanobacterial Strains from Diverse Habitats.</title>
        <authorList>
            <person name="Zhu T."/>
            <person name="Hou S."/>
            <person name="Lu X."/>
            <person name="Hess W.R."/>
        </authorList>
    </citation>
    <scope>NUCLEOTIDE SEQUENCE [LARGE SCALE GENOMIC DNA]</scope>
    <source>
        <strain evidence="9 10">IAM M-71</strain>
    </source>
</reference>
<dbReference type="PROSITE" id="PS00108">
    <property type="entry name" value="PROTEIN_KINASE_ST"/>
    <property type="match status" value="1"/>
</dbReference>
<organism evidence="9 10">
    <name type="scientific">[Phormidium ambiguum] IAM M-71</name>
    <dbReference type="NCBI Taxonomy" id="454136"/>
    <lineage>
        <taxon>Bacteria</taxon>
        <taxon>Bacillati</taxon>
        <taxon>Cyanobacteriota</taxon>
        <taxon>Cyanophyceae</taxon>
        <taxon>Oscillatoriophycideae</taxon>
        <taxon>Aerosakkonematales</taxon>
        <taxon>Aerosakkonemataceae</taxon>
        <taxon>Floridanema</taxon>
    </lineage>
</organism>
<keyword evidence="4 9" id="KW-0418">Kinase</keyword>
<evidence type="ECO:0000256" key="6">
    <source>
        <dbReference type="SAM" id="Coils"/>
    </source>
</evidence>
<dbReference type="SUPFAM" id="SSF55874">
    <property type="entry name" value="ATPase domain of HSP90 chaperone/DNA topoisomerase II/histidine kinase"/>
    <property type="match status" value="1"/>
</dbReference>
<dbReference type="PROSITE" id="PS50011">
    <property type="entry name" value="PROTEIN_KINASE_DOM"/>
    <property type="match status" value="1"/>
</dbReference>
<dbReference type="SUPFAM" id="SSF52540">
    <property type="entry name" value="P-loop containing nucleoside triphosphate hydrolases"/>
    <property type="match status" value="1"/>
</dbReference>
<evidence type="ECO:0000256" key="3">
    <source>
        <dbReference type="ARBA" id="ARBA00022553"/>
    </source>
</evidence>
<sequence>MSTLLDYEISEKIHIGTRTLIERGFRKSDRLPVIIKSLKSEFPTVEEISRLKHEYKINSCLFHVEGIVKTYGLLKYKNSFALILEDFEGKSLKHLLADRHLPVIDFLSIAIKLAQALGKLHENQIIHKDIKSGNIIINPNTSEVKITDFSISTRLTRETNQISNPSLLEGTLAYMSPEQTGRMNRSIDYRTDFYSLGITFYEMLTGQLAFNAIDPLELIHCHIALKPVPPHELNSEIPEAISSIVMKLLQKNAEDRYQSAFGLKADLETCLTELQNTGKIENFTPGQLDQFGKFLIPQKLYGRSQEVTTLMQAFERVSQGRTEMILVSGYSGIGKTALVNEVHKPIVQKRGYFIAGKFDQFKRNVPYAALIQAFQSLIRQILTEGSDKIEIWKQKLLSALDEQGQIIIDIIPELELIIGSQPTVHQLSSPFESQSRFNKVFQEFLGVFTKAKHPLVLFLDDLQWADPASLKLIQLWVTAPESQYLLMIGAYRDNEVSPIHPTIQTIEKIKENGVTVNHLILQPLNIDNVSQLLVDTLSFGKPFELWDEIENLKPLKVEISSLASLLFHKTSGNPFFLTQLLQTLYSENLLKFDFIKGRWFWNIGQIQGLGIIDFNIIELVAKNIQKLSDRTQHTLKLAACIGNQFNLDVLAIVNEQSLLTTADDLWEALQTGLILPLNNAYKIPLGLDDRDREIPEQIIDWKNHENVFQSPIGYKFLHDRVQQAAYSLIPEAQKKATHLKIGQLLLQKTSAHSLSENIFDIVNQLNISAELINNQTERKDLAKLNLLAGKKAKAATAYETAFRYLNIGLEQLTNKDWESNYDLMIELYLESLEVSYTVNSKQAEKIANTILINAQRRLEKVKVYEIQSNFYFCQNQPVPALETSLKALKMLEINLPSHPKKLNVLASLIATKLRQGNKSIAALAYMPEMTDSELLAAMRILLTLSPAAFAVRPNLYPLVTFKMVNLSLQYGNTPLSTYGYGTYGLLHCAMLGDFNSGYQYGQLARTLLNQFNAKEVTAIVSIPLYVFITHWKEHIKTALAGLLEGSQTGLSTGNIEYGCHCAGFYCSYLFLSGEPLEFVIQKQSQYIDLLVQYKQEYQVNQVKIWAQVVLNFQGESENAIALSGKQFSEETMLPQLIESENGLVLFPAYLAKALLYYSFKHYAECWESVCAAEKYVAAASGSVYIPVHNFYASLSLLALSRTASAKKQQKYLQKVAKYQKKMQQWAKNSPQNYLHKYELVEAEKARILGQNYKAAEYYDRAIKGAREQGYLQEEALACELAAEFYFHQEREKVAQIYLTDAYYGYTRWGAKAKVSYLELRYPEFFSQLLAREDNLFESNGTTTSTTGESSVKLDFYSVIKASQALSNEIVLESLLQQLIKLVMHNAGAQTVYLLLDKEGQIFLEAAGTVDEVQLGLSTDIENSKCLPISLINYVIRTQENVVLNDACTEGMFTSDPYIIKNEIKSILCTPILTQGKLIGLLYLENNLSRRAFTIERIEVLRILTSQAAISLEKARLYKNLLEVTENLKQANHQLENYSRSLEDKVKERTLELESKNTSLQEKTTHLEKTIKELKATQAQLIQAEKMSSLGMLVAGVAHEINNPVNFIYGNVNYANEYSQSLLNIVSLYQQEYPNPTAKIAAELDDLDLEFMKQDLLKLLSSMKVGADRIRQIVLSLRNFSRLDESQMKPVDIHEGIHSTLMLLQHRLKPKPDHAGIKVIKDFGELPLIECYAGQLNQVFMNIIANAIDSLELRFPLNTVVESRVIDASNIPQELTGDYPTIQIRTGKLNNNYVEIRIADNGLGMTEEVREKLFDPFFTTKPVGKGTGMGLSICYQIVVDKHGGKLQCISSPGKGAEFVIKIPVQQLKKPINIEANSAAK</sequence>
<dbReference type="Pfam" id="PF00069">
    <property type="entry name" value="Pkinase"/>
    <property type="match status" value="1"/>
</dbReference>
<dbReference type="InterPro" id="IPR036097">
    <property type="entry name" value="HisK_dim/P_sf"/>
</dbReference>
<dbReference type="InterPro" id="IPR005467">
    <property type="entry name" value="His_kinase_dom"/>
</dbReference>
<keyword evidence="4 9" id="KW-0808">Transferase</keyword>